<dbReference type="EMBL" id="KI630969">
    <property type="protein sequence ID" value="EYU31411.1"/>
    <property type="molecule type" value="Genomic_DNA"/>
</dbReference>
<sequence>MSIHQWFISIFIAICLVFPSGNATLIPVIGCPTIFVDPSGEGNFTRIQDAIDSVPSNNQRWICIRIKKGVYRERITIPYDKPFISLEGSGKRKTYVVGDAHDSIATSATFTSQADNIIAKSLSFMNSYNYPLNNGSHRNPMKTAVAALIEGDKSAFYGCGFFGLQDTLWDVQGRHYFKHCTIQGAVDFIFGAGQSVYERCTIAAVAGALNGAPGYITAQGRTAANETNGFVFKNCNIVGSGKTYLGRPWRSYARVIFYNTLMSNIVVPQGWDPWFCTGHKDALTFDEIGCRGSGSNKSRRVSWSNRLSNYTELEQLTSISYIDDGDWLSTILSSD</sequence>
<evidence type="ECO:0000256" key="8">
    <source>
        <dbReference type="ARBA" id="ARBA00023085"/>
    </source>
</evidence>
<protein>
    <recommendedName>
        <fullName evidence="4 13">Pectinesterase</fullName>
        <ecNumber evidence="4 13">3.1.1.11</ecNumber>
    </recommendedName>
</protein>
<reference evidence="15 16" key="1">
    <citation type="journal article" date="2013" name="Proc. Natl. Acad. Sci. U.S.A.">
        <title>Fine-scale variation in meiotic recombination in Mimulus inferred from population shotgun sequencing.</title>
        <authorList>
            <person name="Hellsten U."/>
            <person name="Wright K.M."/>
            <person name="Jenkins J."/>
            <person name="Shu S."/>
            <person name="Yuan Y."/>
            <person name="Wessler S.R."/>
            <person name="Schmutz J."/>
            <person name="Willis J.H."/>
            <person name="Rokhsar D.S."/>
        </authorList>
    </citation>
    <scope>NUCLEOTIDE SEQUENCE [LARGE SCALE GENOMIC DNA]</scope>
    <source>
        <strain evidence="16">cv. DUN x IM62</strain>
    </source>
</reference>
<dbReference type="PhylomeDB" id="A0A022QU25"/>
<dbReference type="eggNOG" id="ENOG502QVK0">
    <property type="taxonomic scope" value="Eukaryota"/>
</dbReference>
<dbReference type="PANTHER" id="PTHR31321">
    <property type="entry name" value="ACYL-COA THIOESTER HYDROLASE YBHC-RELATED"/>
    <property type="match status" value="1"/>
</dbReference>
<dbReference type="FunFam" id="2.160.20.10:FF:000013">
    <property type="entry name" value="Pectinesterase"/>
    <property type="match status" value="1"/>
</dbReference>
<comment type="function">
    <text evidence="11 13">Acts in the modification of cell walls via demethylesterification of cell wall pectin.</text>
</comment>
<dbReference type="InterPro" id="IPR000070">
    <property type="entry name" value="Pectinesterase_cat"/>
</dbReference>
<dbReference type="GO" id="GO:0030599">
    <property type="term" value="F:pectinesterase activity"/>
    <property type="evidence" value="ECO:0000318"/>
    <property type="project" value="GO_Central"/>
</dbReference>
<evidence type="ECO:0000256" key="9">
    <source>
        <dbReference type="ARBA" id="ARBA00023180"/>
    </source>
</evidence>
<proteinExistence type="inferred from homology"/>
<dbReference type="SUPFAM" id="SSF51126">
    <property type="entry name" value="Pectin lyase-like"/>
    <property type="match status" value="1"/>
</dbReference>
<accession>A0A022QU25</accession>
<dbReference type="PROSITE" id="PS00503">
    <property type="entry name" value="PECTINESTERASE_2"/>
    <property type="match status" value="1"/>
</dbReference>
<keyword evidence="9" id="KW-0325">Glycoprotein</keyword>
<comment type="pathway">
    <text evidence="2 13">Glycan metabolism; pectin degradation; 2-dehydro-3-deoxy-D-gluconate from pectin: step 1/5.</text>
</comment>
<dbReference type="InterPro" id="IPR011050">
    <property type="entry name" value="Pectin_lyase_fold/virulence"/>
</dbReference>
<keyword evidence="13" id="KW-0732">Signal</keyword>
<evidence type="ECO:0000256" key="1">
    <source>
        <dbReference type="ARBA" id="ARBA00004191"/>
    </source>
</evidence>
<evidence type="ECO:0000256" key="2">
    <source>
        <dbReference type="ARBA" id="ARBA00005184"/>
    </source>
</evidence>
<feature type="active site" evidence="12">
    <location>
        <position position="187"/>
    </location>
</feature>
<dbReference type="STRING" id="4155.A0A022QU25"/>
<feature type="chain" id="PRO_5005101205" description="Pectinesterase" evidence="13">
    <location>
        <begin position="24"/>
        <end position="335"/>
    </location>
</feature>
<dbReference type="EC" id="3.1.1.11" evidence="4 13"/>
<evidence type="ECO:0000313" key="16">
    <source>
        <dbReference type="Proteomes" id="UP000030748"/>
    </source>
</evidence>
<feature type="signal peptide" evidence="13">
    <location>
        <begin position="1"/>
        <end position="23"/>
    </location>
</feature>
<dbReference type="InterPro" id="IPR018040">
    <property type="entry name" value="Pectinesterase_Tyr_AS"/>
</dbReference>
<dbReference type="GO" id="GO:0045490">
    <property type="term" value="P:pectin catabolic process"/>
    <property type="evidence" value="ECO:0000318"/>
    <property type="project" value="GO_Central"/>
</dbReference>
<name>A0A022QU25_ERYGU</name>
<dbReference type="PANTHER" id="PTHR31321:SF76">
    <property type="entry name" value="PECTINESTERASE 10-RELATED"/>
    <property type="match status" value="1"/>
</dbReference>
<gene>
    <name evidence="15" type="ORF">MIMGU_mgv1a023562mg</name>
</gene>
<evidence type="ECO:0000256" key="11">
    <source>
        <dbReference type="ARBA" id="ARBA00057335"/>
    </source>
</evidence>
<evidence type="ECO:0000256" key="13">
    <source>
        <dbReference type="RuleBase" id="RU000589"/>
    </source>
</evidence>
<evidence type="ECO:0000256" key="3">
    <source>
        <dbReference type="ARBA" id="ARBA00008891"/>
    </source>
</evidence>
<organism evidence="15 16">
    <name type="scientific">Erythranthe guttata</name>
    <name type="common">Yellow monkey flower</name>
    <name type="synonym">Mimulus guttatus</name>
    <dbReference type="NCBI Taxonomy" id="4155"/>
    <lineage>
        <taxon>Eukaryota</taxon>
        <taxon>Viridiplantae</taxon>
        <taxon>Streptophyta</taxon>
        <taxon>Embryophyta</taxon>
        <taxon>Tracheophyta</taxon>
        <taxon>Spermatophyta</taxon>
        <taxon>Magnoliopsida</taxon>
        <taxon>eudicotyledons</taxon>
        <taxon>Gunneridae</taxon>
        <taxon>Pentapetalae</taxon>
        <taxon>asterids</taxon>
        <taxon>lamiids</taxon>
        <taxon>Lamiales</taxon>
        <taxon>Phrymaceae</taxon>
        <taxon>Erythranthe</taxon>
    </lineage>
</organism>
<dbReference type="InterPro" id="IPR033131">
    <property type="entry name" value="Pectinesterase_Asp_AS"/>
</dbReference>
<keyword evidence="8 13" id="KW-0063">Aspartyl esterase</keyword>
<dbReference type="UniPathway" id="UPA00545">
    <property type="reaction ID" value="UER00823"/>
</dbReference>
<evidence type="ECO:0000256" key="7">
    <source>
        <dbReference type="ARBA" id="ARBA00022801"/>
    </source>
</evidence>
<keyword evidence="7 13" id="KW-0378">Hydrolase</keyword>
<dbReference type="Gene3D" id="2.160.20.10">
    <property type="entry name" value="Single-stranded right-handed beta-helix, Pectin lyase-like"/>
    <property type="match status" value="1"/>
</dbReference>
<evidence type="ECO:0000259" key="14">
    <source>
        <dbReference type="Pfam" id="PF01095"/>
    </source>
</evidence>
<keyword evidence="16" id="KW-1185">Reference proteome</keyword>
<evidence type="ECO:0000256" key="4">
    <source>
        <dbReference type="ARBA" id="ARBA00013229"/>
    </source>
</evidence>
<dbReference type="InterPro" id="IPR012334">
    <property type="entry name" value="Pectin_lyas_fold"/>
</dbReference>
<evidence type="ECO:0000313" key="15">
    <source>
        <dbReference type="EMBL" id="EYU31411.1"/>
    </source>
</evidence>
<dbReference type="Proteomes" id="UP000030748">
    <property type="component" value="Unassembled WGS sequence"/>
</dbReference>
<evidence type="ECO:0000256" key="12">
    <source>
        <dbReference type="PROSITE-ProRule" id="PRU10040"/>
    </source>
</evidence>
<dbReference type="GO" id="GO:0042545">
    <property type="term" value="P:cell wall modification"/>
    <property type="evidence" value="ECO:0007669"/>
    <property type="project" value="UniProtKB-UniRule"/>
</dbReference>
<dbReference type="Pfam" id="PF01095">
    <property type="entry name" value="Pectinesterase"/>
    <property type="match status" value="1"/>
</dbReference>
<dbReference type="PROSITE" id="PS00800">
    <property type="entry name" value="PECTINESTERASE_1"/>
    <property type="match status" value="1"/>
</dbReference>
<comment type="similarity">
    <text evidence="3">Belongs to the pectinesterase family.</text>
</comment>
<evidence type="ECO:0000256" key="6">
    <source>
        <dbReference type="ARBA" id="ARBA00022525"/>
    </source>
</evidence>
<keyword evidence="5 13" id="KW-0134">Cell wall</keyword>
<evidence type="ECO:0000256" key="5">
    <source>
        <dbReference type="ARBA" id="ARBA00022512"/>
    </source>
</evidence>
<comment type="subcellular location">
    <subcellularLocation>
        <location evidence="1 13">Secreted</location>
        <location evidence="1 13">Cell wall</location>
    </subcellularLocation>
</comment>
<keyword evidence="13" id="KW-0961">Cell wall biogenesis/degradation</keyword>
<evidence type="ECO:0000256" key="10">
    <source>
        <dbReference type="ARBA" id="ARBA00047928"/>
    </source>
</evidence>
<feature type="domain" description="Pectinesterase catalytic" evidence="14">
    <location>
        <begin position="35"/>
        <end position="323"/>
    </location>
</feature>
<keyword evidence="6 13" id="KW-0964">Secreted</keyword>
<dbReference type="AlphaFoldDB" id="A0A022QU25"/>
<comment type="catalytic activity">
    <reaction evidence="10 13">
        <text>[(1-&gt;4)-alpha-D-galacturonosyl methyl ester](n) + n H2O = [(1-&gt;4)-alpha-D-galacturonosyl](n) + n methanol + n H(+)</text>
        <dbReference type="Rhea" id="RHEA:22380"/>
        <dbReference type="Rhea" id="RHEA-COMP:14570"/>
        <dbReference type="Rhea" id="RHEA-COMP:14573"/>
        <dbReference type="ChEBI" id="CHEBI:15377"/>
        <dbReference type="ChEBI" id="CHEBI:15378"/>
        <dbReference type="ChEBI" id="CHEBI:17790"/>
        <dbReference type="ChEBI" id="CHEBI:140522"/>
        <dbReference type="ChEBI" id="CHEBI:140523"/>
        <dbReference type="EC" id="3.1.1.11"/>
    </reaction>
</comment>